<evidence type="ECO:0000313" key="6">
    <source>
        <dbReference type="Proteomes" id="UP000318453"/>
    </source>
</evidence>
<dbReference type="OrthoDB" id="1826980at2"/>
<evidence type="ECO:0000313" key="5">
    <source>
        <dbReference type="EMBL" id="QDZ41714.1"/>
    </source>
</evidence>
<evidence type="ECO:0000256" key="3">
    <source>
        <dbReference type="SAM" id="MobiDB-lite"/>
    </source>
</evidence>
<accession>A0A5B8NRK8</accession>
<dbReference type="KEGG" id="enn:FRE64_17285"/>
<feature type="compositionally biased region" description="Basic residues" evidence="3">
    <location>
        <begin position="607"/>
        <end position="621"/>
    </location>
</feature>
<protein>
    <submittedName>
        <fullName evidence="5">MobA/MobL family protein</fullName>
    </submittedName>
</protein>
<dbReference type="RefSeq" id="WP_146297684.1">
    <property type="nucleotide sequence ID" value="NZ_CP042330.1"/>
</dbReference>
<proteinExistence type="inferred from homology"/>
<sequence length="628" mass="73134">MAIYHLNYKHISRGKNQSACAAAAYRSATQIYDQRLGKTHNYEKKQGVAHTEILAPSYAPQWVNDRSQLWNQVEAKDRRQNARPASELDIALPIELNQKQQIELIKKFAETTLVSRGLIVDLACHDLNSHNPHAHLLFTTRKINEQGLGEKDRDIKSKDFLNQLRKEWEKQANAALKNAKTPERINHRSLEDQGINRIPQIHLGPNVCQMEARGISTDRGDRWHEINQANIRIKQLLQRENRIEEELQNLNQQSPVENENPNSNQTQTKESFNPLKPLLSPLQAKETNQPIINSPTLSKNQFPLYSSNPLTNQSLAELSAKDGKQIKEKQAINLFHQYQPLFNQIANQLGITGNKELEAEHQNQQWRIGINADETEFWLINESEKETKIHLQLAQNNQISLEYNLHLGEFHHLYSKLPEELKLKLNNNQLKKEEPKPPLEEEEQPIEPTTEELENLTLDSPQQKLPRSTYIRFMINPPISSAARESETFSEFVNRLEEDFITVEQEQQEESVKLYYKLQSESVGTIVAEDIEVKEGTLPELIQKGVHYESSSENNKQRNNENLNQPDHQVINTNLNSEEQQAKERVEEQNRQEQERLRELEEEQKRKQAQRQKSRKTKKRNQYKDREL</sequence>
<feature type="region of interest" description="Disordered" evidence="3">
    <location>
        <begin position="248"/>
        <end position="274"/>
    </location>
</feature>
<gene>
    <name evidence="5" type="ORF">FRE64_17285</name>
</gene>
<feature type="compositionally biased region" description="Polar residues" evidence="3">
    <location>
        <begin position="565"/>
        <end position="579"/>
    </location>
</feature>
<evidence type="ECO:0000259" key="4">
    <source>
        <dbReference type="Pfam" id="PF03389"/>
    </source>
</evidence>
<dbReference type="Gene3D" id="3.30.930.30">
    <property type="match status" value="1"/>
</dbReference>
<name>A0A5B8NRK8_9CHRO</name>
<reference evidence="5" key="1">
    <citation type="submission" date="2019-08" db="EMBL/GenBank/DDBJ databases">
        <title>Carotenoids and Carotenoid Binding Proteins in the Halophilic Cyanobacterium Euhalothece sp. ZM00.</title>
        <authorList>
            <person name="Cho S.M."/>
            <person name="Song J.Y."/>
            <person name="Park Y.-I."/>
        </authorList>
    </citation>
    <scope>NUCLEOTIDE SEQUENCE [LARGE SCALE GENOMIC DNA]</scope>
    <source>
        <strain evidence="5">Z-M001</strain>
        <plasmid evidence="5">pEu4</plasmid>
    </source>
</reference>
<feature type="compositionally biased region" description="Acidic residues" evidence="3">
    <location>
        <begin position="440"/>
        <end position="454"/>
    </location>
</feature>
<keyword evidence="6" id="KW-1185">Reference proteome</keyword>
<dbReference type="EMBL" id="CP042330">
    <property type="protein sequence ID" value="QDZ41714.1"/>
    <property type="molecule type" value="Genomic_DNA"/>
</dbReference>
<feature type="compositionally biased region" description="Polar residues" evidence="3">
    <location>
        <begin position="248"/>
        <end position="271"/>
    </location>
</feature>
<feature type="region of interest" description="Disordered" evidence="3">
    <location>
        <begin position="431"/>
        <end position="461"/>
    </location>
</feature>
<geneLocation type="plasmid" evidence="6">
    <name>peu4</name>
</geneLocation>
<evidence type="ECO:0000256" key="1">
    <source>
        <dbReference type="ARBA" id="ARBA00010873"/>
    </source>
</evidence>
<comment type="similarity">
    <text evidence="1">Belongs to the MobA/MobL family.</text>
</comment>
<feature type="domain" description="MobA/MobL protein" evidence="4">
    <location>
        <begin position="17"/>
        <end position="213"/>
    </location>
</feature>
<keyword evidence="5" id="KW-0614">Plasmid</keyword>
<evidence type="ECO:0000256" key="2">
    <source>
        <dbReference type="ARBA" id="ARBA00022971"/>
    </source>
</evidence>
<feature type="region of interest" description="Disordered" evidence="3">
    <location>
        <begin position="548"/>
        <end position="628"/>
    </location>
</feature>
<dbReference type="NCBIfam" id="NF041496">
    <property type="entry name" value="MobQ"/>
    <property type="match status" value="1"/>
</dbReference>
<feature type="compositionally biased region" description="Basic and acidic residues" evidence="3">
    <location>
        <begin position="580"/>
        <end position="606"/>
    </location>
</feature>
<dbReference type="AlphaFoldDB" id="A0A5B8NRK8"/>
<dbReference type="Pfam" id="PF03389">
    <property type="entry name" value="MobA_MobL"/>
    <property type="match status" value="1"/>
</dbReference>
<dbReference type="InterPro" id="IPR005053">
    <property type="entry name" value="MobA_MobL"/>
</dbReference>
<keyword evidence="2" id="KW-0184">Conjugation</keyword>
<organism evidence="5 6">
    <name type="scientific">Euhalothece natronophila Z-M001</name>
    <dbReference type="NCBI Taxonomy" id="522448"/>
    <lineage>
        <taxon>Bacteria</taxon>
        <taxon>Bacillati</taxon>
        <taxon>Cyanobacteriota</taxon>
        <taxon>Cyanophyceae</taxon>
        <taxon>Oscillatoriophycideae</taxon>
        <taxon>Chroococcales</taxon>
        <taxon>Halothecacae</taxon>
        <taxon>Halothece cluster</taxon>
        <taxon>Euhalothece</taxon>
    </lineage>
</organism>
<dbReference type="Proteomes" id="UP000318453">
    <property type="component" value="Plasmid pEu4"/>
</dbReference>